<name>A0ABV1CZX5_9FIRM</name>
<reference evidence="1 2" key="1">
    <citation type="submission" date="2024-03" db="EMBL/GenBank/DDBJ databases">
        <title>Human intestinal bacterial collection.</title>
        <authorList>
            <person name="Pauvert C."/>
            <person name="Hitch T.C.A."/>
            <person name="Clavel T."/>
        </authorList>
    </citation>
    <scope>NUCLEOTIDE SEQUENCE [LARGE SCALE GENOMIC DNA]</scope>
    <source>
        <strain evidence="1 2">CLA-AA-H81</strain>
    </source>
</reference>
<dbReference type="RefSeq" id="WP_302420382.1">
    <property type="nucleotide sequence ID" value="NZ_JBBMEU010000141.1"/>
</dbReference>
<dbReference type="EMBL" id="JBBMEU010000141">
    <property type="protein sequence ID" value="MEQ2423315.1"/>
    <property type="molecule type" value="Genomic_DNA"/>
</dbReference>
<gene>
    <name evidence="1" type="ORF">WMO23_11345</name>
</gene>
<protein>
    <submittedName>
        <fullName evidence="1">Uncharacterized protein</fullName>
    </submittedName>
</protein>
<accession>A0ABV1CZX5</accession>
<organism evidence="1 2">
    <name type="scientific">Megasphaera intestinihominis</name>
    <dbReference type="NCBI Taxonomy" id="3133159"/>
    <lineage>
        <taxon>Bacteria</taxon>
        <taxon>Bacillati</taxon>
        <taxon>Bacillota</taxon>
        <taxon>Negativicutes</taxon>
        <taxon>Veillonellales</taxon>
        <taxon>Veillonellaceae</taxon>
        <taxon>Megasphaera</taxon>
    </lineage>
</organism>
<dbReference type="Proteomes" id="UP001433088">
    <property type="component" value="Unassembled WGS sequence"/>
</dbReference>
<dbReference type="NCBIfam" id="NF047593">
    <property type="entry name" value="IS66_ISAeme5_TnpA"/>
    <property type="match status" value="1"/>
</dbReference>
<evidence type="ECO:0000313" key="2">
    <source>
        <dbReference type="Proteomes" id="UP001433088"/>
    </source>
</evidence>
<evidence type="ECO:0000313" key="1">
    <source>
        <dbReference type="EMBL" id="MEQ2423315.1"/>
    </source>
</evidence>
<sequence length="63" mass="7611">MDTQKITHEIRMKHWMQIIAQRQQSGLTVKGFCAQQDILIKQYYYYTFLKSCRIQQTSKMPKP</sequence>
<keyword evidence="2" id="KW-1185">Reference proteome</keyword>
<comment type="caution">
    <text evidence="1">The sequence shown here is derived from an EMBL/GenBank/DDBJ whole genome shotgun (WGS) entry which is preliminary data.</text>
</comment>
<proteinExistence type="predicted"/>